<dbReference type="Proteomes" id="UP001217838">
    <property type="component" value="Unassembled WGS sequence"/>
</dbReference>
<name>A0ABT5BHH5_9BACT</name>
<sequence length="262" mass="28476">MLELQLKPGLPNGRRARLRELCGHDESLVHGTASAVAVTLLDRLLVAGPGATVPPGAAGDLPICDRDRLLAAVYRGTFGDRIDTRANCGHCGEPFDLQFSLAALQDSLEAEPLAEGPDESGHYRIADGRVFRLPTWRDEHAIAGLDPAAAQRALAARCLVSGDPDADPALLLAALERHAPVLDLELGAPCPHCERDGAVHFDLQSFLLAALAREGQWLAREVHRIAVAYHWSHREILDLPRSQRQLHVRLIEADIAARRRSA</sequence>
<dbReference type="EMBL" id="JAQNDN010000020">
    <property type="protein sequence ID" value="MDC0672863.1"/>
    <property type="molecule type" value="Genomic_DNA"/>
</dbReference>
<reference evidence="1 2" key="1">
    <citation type="submission" date="2022-11" db="EMBL/GenBank/DDBJ databases">
        <title>Minimal conservation of predation-associated metabolite biosynthetic gene clusters underscores biosynthetic potential of Myxococcota including descriptions for ten novel species: Archangium lansinium sp. nov., Myxococcus landrumus sp. nov., Nannocystis bai.</title>
        <authorList>
            <person name="Ahearne A."/>
            <person name="Stevens C."/>
            <person name="Dowd S."/>
        </authorList>
    </citation>
    <scope>NUCLEOTIDE SEQUENCE [LARGE SCALE GENOMIC DNA]</scope>
    <source>
        <strain evidence="1 2">NCELM</strain>
    </source>
</reference>
<organism evidence="1 2">
    <name type="scientific">Nannocystis radixulma</name>
    <dbReference type="NCBI Taxonomy" id="2995305"/>
    <lineage>
        <taxon>Bacteria</taxon>
        <taxon>Pseudomonadati</taxon>
        <taxon>Myxococcota</taxon>
        <taxon>Polyangia</taxon>
        <taxon>Nannocystales</taxon>
        <taxon>Nannocystaceae</taxon>
        <taxon>Nannocystis</taxon>
    </lineage>
</organism>
<proteinExistence type="predicted"/>
<evidence type="ECO:0008006" key="3">
    <source>
        <dbReference type="Google" id="ProtNLM"/>
    </source>
</evidence>
<evidence type="ECO:0000313" key="2">
    <source>
        <dbReference type="Proteomes" id="UP001217838"/>
    </source>
</evidence>
<evidence type="ECO:0000313" key="1">
    <source>
        <dbReference type="EMBL" id="MDC0672863.1"/>
    </source>
</evidence>
<dbReference type="RefSeq" id="WP_272005003.1">
    <property type="nucleotide sequence ID" value="NZ_JAQNDN010000020.1"/>
</dbReference>
<protein>
    <recommendedName>
        <fullName evidence="3">T4 bacteriophage base plate protein</fullName>
    </recommendedName>
</protein>
<accession>A0ABT5BHH5</accession>
<comment type="caution">
    <text evidence="1">The sequence shown here is derived from an EMBL/GenBank/DDBJ whole genome shotgun (WGS) entry which is preliminary data.</text>
</comment>
<keyword evidence="2" id="KW-1185">Reference proteome</keyword>
<gene>
    <name evidence="1" type="ORF">POL58_34235</name>
</gene>